<name>A0ABW3QZU4_9PSEU</name>
<dbReference type="PANTHER" id="PTHR39328">
    <property type="entry name" value="BLL2871 PROTEIN"/>
    <property type="match status" value="1"/>
</dbReference>
<dbReference type="Pfam" id="PF06267">
    <property type="entry name" value="DUF1028"/>
    <property type="match status" value="1"/>
</dbReference>
<dbReference type="PANTHER" id="PTHR39328:SF1">
    <property type="entry name" value="BLL2871 PROTEIN"/>
    <property type="match status" value="1"/>
</dbReference>
<protein>
    <submittedName>
        <fullName evidence="1">DUF1028 domain-containing protein</fullName>
    </submittedName>
</protein>
<dbReference type="RefSeq" id="WP_380726250.1">
    <property type="nucleotide sequence ID" value="NZ_JBHTLK010000150.1"/>
</dbReference>
<gene>
    <name evidence="1" type="ORF">ACFQ3T_24415</name>
</gene>
<sequence>MTYSIVARDAVTGCLGVAVQSGVLAVGTRVPDVRAGVGAVVVQAGSEPPWRSVLLDLMANGMTAEQAVAALATLPGAAEAQ</sequence>
<dbReference type="Gene3D" id="3.60.20.10">
    <property type="entry name" value="Glutamine Phosphoribosylpyrophosphate, subunit 1, domain 1"/>
    <property type="match status" value="1"/>
</dbReference>
<feature type="non-terminal residue" evidence="1">
    <location>
        <position position="81"/>
    </location>
</feature>
<organism evidence="1 2">
    <name type="scientific">Saccharothrix hoggarensis</name>
    <dbReference type="NCBI Taxonomy" id="913853"/>
    <lineage>
        <taxon>Bacteria</taxon>
        <taxon>Bacillati</taxon>
        <taxon>Actinomycetota</taxon>
        <taxon>Actinomycetes</taxon>
        <taxon>Pseudonocardiales</taxon>
        <taxon>Pseudonocardiaceae</taxon>
        <taxon>Saccharothrix</taxon>
    </lineage>
</organism>
<dbReference type="SUPFAM" id="SSF56235">
    <property type="entry name" value="N-terminal nucleophile aminohydrolases (Ntn hydrolases)"/>
    <property type="match status" value="1"/>
</dbReference>
<accession>A0ABW3QZU4</accession>
<evidence type="ECO:0000313" key="1">
    <source>
        <dbReference type="EMBL" id="MFD1150289.1"/>
    </source>
</evidence>
<comment type="caution">
    <text evidence="1">The sequence shown here is derived from an EMBL/GenBank/DDBJ whole genome shotgun (WGS) entry which is preliminary data.</text>
</comment>
<dbReference type="Proteomes" id="UP001597168">
    <property type="component" value="Unassembled WGS sequence"/>
</dbReference>
<dbReference type="InterPro" id="IPR029055">
    <property type="entry name" value="Ntn_hydrolases_N"/>
</dbReference>
<proteinExistence type="predicted"/>
<keyword evidence="2" id="KW-1185">Reference proteome</keyword>
<reference evidence="2" key="1">
    <citation type="journal article" date="2019" name="Int. J. Syst. Evol. Microbiol.">
        <title>The Global Catalogue of Microorganisms (GCM) 10K type strain sequencing project: providing services to taxonomists for standard genome sequencing and annotation.</title>
        <authorList>
            <consortium name="The Broad Institute Genomics Platform"/>
            <consortium name="The Broad Institute Genome Sequencing Center for Infectious Disease"/>
            <person name="Wu L."/>
            <person name="Ma J."/>
        </authorList>
    </citation>
    <scope>NUCLEOTIDE SEQUENCE [LARGE SCALE GENOMIC DNA]</scope>
    <source>
        <strain evidence="2">CCUG 60214</strain>
    </source>
</reference>
<dbReference type="InterPro" id="IPR010430">
    <property type="entry name" value="DUF1028"/>
</dbReference>
<dbReference type="EMBL" id="JBHTLK010000150">
    <property type="protein sequence ID" value="MFD1150289.1"/>
    <property type="molecule type" value="Genomic_DNA"/>
</dbReference>
<evidence type="ECO:0000313" key="2">
    <source>
        <dbReference type="Proteomes" id="UP001597168"/>
    </source>
</evidence>